<evidence type="ECO:0000256" key="11">
    <source>
        <dbReference type="ARBA" id="ARBA00023069"/>
    </source>
</evidence>
<keyword evidence="13" id="KW-0206">Cytoskeleton</keyword>
<name>A0A830H5W0_9CHLO</name>
<evidence type="ECO:0000256" key="12">
    <source>
        <dbReference type="ARBA" id="ARBA00023175"/>
    </source>
</evidence>
<organism evidence="16 17">
    <name type="scientific">Pycnococcus provasolii</name>
    <dbReference type="NCBI Taxonomy" id="41880"/>
    <lineage>
        <taxon>Eukaryota</taxon>
        <taxon>Viridiplantae</taxon>
        <taxon>Chlorophyta</taxon>
        <taxon>Pseudoscourfieldiophyceae</taxon>
        <taxon>Pseudoscourfieldiales</taxon>
        <taxon>Pycnococcaceae</taxon>
        <taxon>Pycnococcus</taxon>
    </lineage>
</organism>
<evidence type="ECO:0000256" key="15">
    <source>
        <dbReference type="SAM" id="Coils"/>
    </source>
</evidence>
<dbReference type="GO" id="GO:0005874">
    <property type="term" value="C:microtubule"/>
    <property type="evidence" value="ECO:0007669"/>
    <property type="project" value="UniProtKB-KW"/>
</dbReference>
<gene>
    <name evidence="16" type="ORF">PPROV_000120200</name>
</gene>
<keyword evidence="17" id="KW-1185">Reference proteome</keyword>
<comment type="similarity">
    <text evidence="4">Belongs to the dynein light intermediate chain family.</text>
</comment>
<dbReference type="GO" id="GO:0035721">
    <property type="term" value="P:intraciliary retrograde transport"/>
    <property type="evidence" value="ECO:0007669"/>
    <property type="project" value="InterPro"/>
</dbReference>
<dbReference type="InterPro" id="IPR022780">
    <property type="entry name" value="Dynein_light_int_chain"/>
</dbReference>
<dbReference type="Pfam" id="PF05783">
    <property type="entry name" value="DLIC"/>
    <property type="match status" value="1"/>
</dbReference>
<sequence>MAAANAAAANAAAILMAPKSAASGPTAMGDKRTIWAQAIEANKAAVKNSEGGNRPDGNVFFVGSRRGGKSILLNRFLYPEKSETPKPTEGMEYTYIRKSQVTDYERKDVAHLFEISGSDALTAEVSSRDALFLSMRQVTTAAVVIVVDLSKPNEAMDTLESWLNIVRNRTEKVYERLRQRGSKLPDQLKARARKQFVAKPEEGKAPEPHEDAASIDFTGINVVVVATKWDMFANTDAELRRVMARTLRYLCHCAGASLLYVGNLTGNSEQRTAQADRMLMTNFRSLLNFLIFGPSTSGPRSLYGALKLPVQLDHLQPLVIPAGSDKLSLIGRPRGGGSAAGSLEEWREVFRALFPPSGSEVAKATGFDSPAYQPQYAEDDVDELQKRKNDELRAYIEQQQQNVERWKAAQRVARK</sequence>
<protein>
    <recommendedName>
        <fullName evidence="5">Cytoplasmic dynein 2 light intermediate chain 1</fullName>
    </recommendedName>
</protein>
<evidence type="ECO:0000256" key="8">
    <source>
        <dbReference type="ARBA" id="ARBA00022701"/>
    </source>
</evidence>
<dbReference type="GO" id="GO:0036064">
    <property type="term" value="C:ciliary basal body"/>
    <property type="evidence" value="ECO:0007669"/>
    <property type="project" value="TreeGrafter"/>
</dbReference>
<evidence type="ECO:0000256" key="6">
    <source>
        <dbReference type="ARBA" id="ARBA00022473"/>
    </source>
</evidence>
<feature type="coiled-coil region" evidence="15">
    <location>
        <begin position="381"/>
        <end position="409"/>
    </location>
</feature>
<dbReference type="GO" id="GO:0005930">
    <property type="term" value="C:axoneme"/>
    <property type="evidence" value="ECO:0007669"/>
    <property type="project" value="UniProtKB-SubCell"/>
</dbReference>
<proteinExistence type="inferred from homology"/>
<dbReference type="Gene3D" id="3.40.50.300">
    <property type="entry name" value="P-loop containing nucleotide triphosphate hydrolases"/>
    <property type="match status" value="1"/>
</dbReference>
<dbReference type="InterPro" id="IPR027417">
    <property type="entry name" value="P-loop_NTPase"/>
</dbReference>
<dbReference type="EMBL" id="BNJQ01000003">
    <property type="protein sequence ID" value="GHP02445.1"/>
    <property type="molecule type" value="Genomic_DNA"/>
</dbReference>
<dbReference type="GO" id="GO:0035735">
    <property type="term" value="P:intraciliary transport involved in cilium assembly"/>
    <property type="evidence" value="ECO:0007669"/>
    <property type="project" value="InterPro"/>
</dbReference>
<reference evidence="16" key="1">
    <citation type="submission" date="2020-10" db="EMBL/GenBank/DDBJ databases">
        <title>Unveiling of a novel bifunctional photoreceptor, Dualchrome1, isolated from a cosmopolitan green alga.</title>
        <authorList>
            <person name="Suzuki S."/>
            <person name="Kawachi M."/>
        </authorList>
    </citation>
    <scope>NUCLEOTIDE SEQUENCE</scope>
    <source>
        <strain evidence="16">NIES 2893</strain>
    </source>
</reference>
<dbReference type="OrthoDB" id="10263060at2759"/>
<dbReference type="GO" id="GO:0045504">
    <property type="term" value="F:dynein heavy chain binding"/>
    <property type="evidence" value="ECO:0007669"/>
    <property type="project" value="TreeGrafter"/>
</dbReference>
<dbReference type="SUPFAM" id="SSF52540">
    <property type="entry name" value="P-loop containing nucleoside triphosphate hydrolases"/>
    <property type="match status" value="1"/>
</dbReference>
<keyword evidence="6" id="KW-0217">Developmental protein</keyword>
<comment type="subcellular location">
    <subcellularLocation>
        <location evidence="3">Cytoplasm</location>
        <location evidence="3">Cytoskeleton</location>
        <location evidence="3">Cilium axoneme</location>
    </subcellularLocation>
    <subcellularLocation>
        <location evidence="1">Cytoplasm</location>
        <location evidence="1">Cytoskeleton</location>
        <location evidence="1">Cilium basal body</location>
    </subcellularLocation>
    <subcellularLocation>
        <location evidence="2">Cytoplasm</location>
        <location evidence="2">Cytoskeleton</location>
        <location evidence="2">Microtubule organizing center</location>
        <location evidence="2">Centrosome</location>
    </subcellularLocation>
</comment>
<dbReference type="PANTHER" id="PTHR13236:SF0">
    <property type="entry name" value="CYTOPLASMIC DYNEIN 2 LIGHT INTERMEDIATE CHAIN 1"/>
    <property type="match status" value="1"/>
</dbReference>
<evidence type="ECO:0000256" key="7">
    <source>
        <dbReference type="ARBA" id="ARBA00022490"/>
    </source>
</evidence>
<keyword evidence="10" id="KW-0243">Dynein</keyword>
<evidence type="ECO:0000256" key="10">
    <source>
        <dbReference type="ARBA" id="ARBA00023017"/>
    </source>
</evidence>
<evidence type="ECO:0000256" key="2">
    <source>
        <dbReference type="ARBA" id="ARBA00004300"/>
    </source>
</evidence>
<keyword evidence="11" id="KW-0969">Cilium</keyword>
<keyword evidence="15" id="KW-0175">Coiled coil</keyword>
<keyword evidence="8" id="KW-0493">Microtubule</keyword>
<evidence type="ECO:0000313" key="16">
    <source>
        <dbReference type="EMBL" id="GHP02445.1"/>
    </source>
</evidence>
<evidence type="ECO:0000256" key="1">
    <source>
        <dbReference type="ARBA" id="ARBA00004120"/>
    </source>
</evidence>
<keyword evidence="12" id="KW-0505">Motor protein</keyword>
<evidence type="ECO:0000313" key="17">
    <source>
        <dbReference type="Proteomes" id="UP000660262"/>
    </source>
</evidence>
<evidence type="ECO:0000256" key="14">
    <source>
        <dbReference type="ARBA" id="ARBA00023273"/>
    </source>
</evidence>
<dbReference type="PANTHER" id="PTHR13236">
    <property type="entry name" value="DYNEIN 2 LIGHT INTERMEDIATE CHAIN, ISOFORM 2"/>
    <property type="match status" value="1"/>
</dbReference>
<evidence type="ECO:0000256" key="3">
    <source>
        <dbReference type="ARBA" id="ARBA00004430"/>
    </source>
</evidence>
<keyword evidence="9" id="KW-0970">Cilium biogenesis/degradation</keyword>
<dbReference type="Proteomes" id="UP000660262">
    <property type="component" value="Unassembled WGS sequence"/>
</dbReference>
<evidence type="ECO:0000256" key="13">
    <source>
        <dbReference type="ARBA" id="ARBA00023212"/>
    </source>
</evidence>
<dbReference type="GO" id="GO:0005868">
    <property type="term" value="C:cytoplasmic dynein complex"/>
    <property type="evidence" value="ECO:0007669"/>
    <property type="project" value="InterPro"/>
</dbReference>
<evidence type="ECO:0000256" key="5">
    <source>
        <dbReference type="ARBA" id="ARBA00018863"/>
    </source>
</evidence>
<keyword evidence="7" id="KW-0963">Cytoplasm</keyword>
<accession>A0A830H5W0</accession>
<keyword evidence="14" id="KW-0966">Cell projection</keyword>
<comment type="caution">
    <text evidence="16">The sequence shown here is derived from an EMBL/GenBank/DDBJ whole genome shotgun (WGS) entry which is preliminary data.</text>
</comment>
<dbReference type="AlphaFoldDB" id="A0A830H5W0"/>
<evidence type="ECO:0000256" key="4">
    <source>
        <dbReference type="ARBA" id="ARBA00006831"/>
    </source>
</evidence>
<dbReference type="InterPro" id="IPR040045">
    <property type="entry name" value="DYNC2LI1"/>
</dbReference>
<evidence type="ECO:0000256" key="9">
    <source>
        <dbReference type="ARBA" id="ARBA00022794"/>
    </source>
</evidence>